<comment type="caution">
    <text evidence="2">The sequence shown here is derived from an EMBL/GenBank/DDBJ whole genome shotgun (WGS) entry which is preliminary data.</text>
</comment>
<feature type="chain" id="PRO_5018990849" evidence="1">
    <location>
        <begin position="24"/>
        <end position="155"/>
    </location>
</feature>
<protein>
    <submittedName>
        <fullName evidence="2">DUF411 domain-containing protein</fullName>
    </submittedName>
</protein>
<name>A0A418ZPM0_9RHOB</name>
<reference evidence="2 3" key="1">
    <citation type="submission" date="2018-09" db="EMBL/GenBank/DDBJ databases">
        <title>Paracoccus onubensis nov. sp. a moderate halophilic bacterium isolated from Gruta de las Maravillas (Aracena, Spain).</title>
        <authorList>
            <person name="Jurado V."/>
            <person name="Gutierrez-Patricio S."/>
            <person name="Gonzalez-Pimentel J.L."/>
            <person name="Laiz L."/>
            <person name="Saiz-Jimenez C."/>
        </authorList>
    </citation>
    <scope>NUCLEOTIDE SEQUENCE [LARGE SCALE GENOMIC DNA]</scope>
    <source>
        <strain evidence="2 3">DSM 19484</strain>
    </source>
</reference>
<dbReference type="InterPro" id="IPR007332">
    <property type="entry name" value="DUF411"/>
</dbReference>
<accession>A0A418ZPM0</accession>
<dbReference type="AlphaFoldDB" id="A0A418ZPM0"/>
<evidence type="ECO:0000313" key="3">
    <source>
        <dbReference type="Proteomes" id="UP000285530"/>
    </source>
</evidence>
<organism evidence="2 3">
    <name type="scientific">Paracoccus aestuarii</name>
    <dbReference type="NCBI Taxonomy" id="453842"/>
    <lineage>
        <taxon>Bacteria</taxon>
        <taxon>Pseudomonadati</taxon>
        <taxon>Pseudomonadota</taxon>
        <taxon>Alphaproteobacteria</taxon>
        <taxon>Rhodobacterales</taxon>
        <taxon>Paracoccaceae</taxon>
        <taxon>Paracoccus</taxon>
    </lineage>
</organism>
<evidence type="ECO:0000256" key="1">
    <source>
        <dbReference type="SAM" id="SignalP"/>
    </source>
</evidence>
<proteinExistence type="predicted"/>
<dbReference type="RefSeq" id="WP_119887893.1">
    <property type="nucleotide sequence ID" value="NZ_CP067172.1"/>
</dbReference>
<dbReference type="OrthoDB" id="14727at2"/>
<dbReference type="Proteomes" id="UP000285530">
    <property type="component" value="Unassembled WGS sequence"/>
</dbReference>
<keyword evidence="3" id="KW-1185">Reference proteome</keyword>
<dbReference type="EMBL" id="QZEV01000197">
    <property type="protein sequence ID" value="RJK94368.1"/>
    <property type="molecule type" value="Genomic_DNA"/>
</dbReference>
<keyword evidence="1" id="KW-0732">Signal</keyword>
<dbReference type="Pfam" id="PF04214">
    <property type="entry name" value="DUF411"/>
    <property type="match status" value="1"/>
</dbReference>
<sequence>MALLSRRTLVCAAAAASALPHLAISGSPALIHVVEGTGCECCKQWTRYLQENGFEVTHEERFGVLLMQHKLDLGVPVEVSSCHTGSIDGYFLEGHVPAADIRKLLRERPDARGLAVPGMPYGSPGMGPESNREAYDVLLIRRDGSGEVFTHYPAA</sequence>
<gene>
    <name evidence="2" type="ORF">D3P06_18620</name>
</gene>
<evidence type="ECO:0000313" key="2">
    <source>
        <dbReference type="EMBL" id="RJK94368.1"/>
    </source>
</evidence>
<feature type="signal peptide" evidence="1">
    <location>
        <begin position="1"/>
        <end position="23"/>
    </location>
</feature>